<evidence type="ECO:0000313" key="2">
    <source>
        <dbReference type="Proteomes" id="UP000663823"/>
    </source>
</evidence>
<organism evidence="1 2">
    <name type="scientific">Rotaria sordida</name>
    <dbReference type="NCBI Taxonomy" id="392033"/>
    <lineage>
        <taxon>Eukaryota</taxon>
        <taxon>Metazoa</taxon>
        <taxon>Spiralia</taxon>
        <taxon>Gnathifera</taxon>
        <taxon>Rotifera</taxon>
        <taxon>Eurotatoria</taxon>
        <taxon>Bdelloidea</taxon>
        <taxon>Philodinida</taxon>
        <taxon>Philodinidae</taxon>
        <taxon>Rotaria</taxon>
    </lineage>
</organism>
<accession>A0A820D516</accession>
<proteinExistence type="predicted"/>
<comment type="caution">
    <text evidence="1">The sequence shown here is derived from an EMBL/GenBank/DDBJ whole genome shotgun (WGS) entry which is preliminary data.</text>
</comment>
<dbReference type="Proteomes" id="UP000663823">
    <property type="component" value="Unassembled WGS sequence"/>
</dbReference>
<sequence>ILYETFDYLSTYDIFHAFINLNYRLNYIINIYPLKVDLQNISRLKFDYICYYLRPEQVISLIFSDDNMGDQVIVFQRYFPYFKYQFINLRCIKFIRTDDILLDLPYSVSALTFQDCMYVSQRIVETIVKQAKSLTYVKVDCIHLLQ</sequence>
<evidence type="ECO:0000313" key="1">
    <source>
        <dbReference type="EMBL" id="CAF4219873.1"/>
    </source>
</evidence>
<feature type="non-terminal residue" evidence="1">
    <location>
        <position position="1"/>
    </location>
</feature>
<feature type="non-terminal residue" evidence="1">
    <location>
        <position position="146"/>
    </location>
</feature>
<gene>
    <name evidence="1" type="ORF">OTI717_LOCUS39330</name>
</gene>
<protein>
    <submittedName>
        <fullName evidence="1">Uncharacterized protein</fullName>
    </submittedName>
</protein>
<reference evidence="1" key="1">
    <citation type="submission" date="2021-02" db="EMBL/GenBank/DDBJ databases">
        <authorList>
            <person name="Nowell W R."/>
        </authorList>
    </citation>
    <scope>NUCLEOTIDE SEQUENCE</scope>
</reference>
<dbReference type="AlphaFoldDB" id="A0A820D516"/>
<dbReference type="EMBL" id="CAJOAX010024890">
    <property type="protein sequence ID" value="CAF4219873.1"/>
    <property type="molecule type" value="Genomic_DNA"/>
</dbReference>
<name>A0A820D516_9BILA</name>